<evidence type="ECO:0008006" key="5">
    <source>
        <dbReference type="Google" id="ProtNLM"/>
    </source>
</evidence>
<keyword evidence="4" id="KW-1185">Reference proteome</keyword>
<dbReference type="InterPro" id="IPR026960">
    <property type="entry name" value="RVT-Znf"/>
</dbReference>
<dbReference type="InterPro" id="IPR036397">
    <property type="entry name" value="RNaseH_sf"/>
</dbReference>
<feature type="domain" description="Reverse transcriptase zinc-binding" evidence="2">
    <location>
        <begin position="35"/>
        <end position="90"/>
    </location>
</feature>
<dbReference type="GO" id="GO:0004523">
    <property type="term" value="F:RNA-DNA hybrid ribonuclease activity"/>
    <property type="evidence" value="ECO:0007669"/>
    <property type="project" value="InterPro"/>
</dbReference>
<dbReference type="AlphaFoldDB" id="A0A7J8T2J7"/>
<evidence type="ECO:0000313" key="4">
    <source>
        <dbReference type="Proteomes" id="UP000593561"/>
    </source>
</evidence>
<protein>
    <recommendedName>
        <fullName evidence="5">RNase H type-1 domain-containing protein</fullName>
    </recommendedName>
</protein>
<dbReference type="PANTHER" id="PTHR47723">
    <property type="entry name" value="OS05G0353850 PROTEIN"/>
    <property type="match status" value="1"/>
</dbReference>
<dbReference type="InterPro" id="IPR053151">
    <property type="entry name" value="RNase_H-like"/>
</dbReference>
<dbReference type="PANTHER" id="PTHR47723:SF19">
    <property type="entry name" value="POLYNUCLEOTIDYL TRANSFERASE, RIBONUCLEASE H-LIKE SUPERFAMILY PROTEIN"/>
    <property type="match status" value="1"/>
</dbReference>
<name>A0A7J8T2J7_GOSDV</name>
<proteinExistence type="predicted"/>
<dbReference type="InterPro" id="IPR002156">
    <property type="entry name" value="RNaseH_domain"/>
</dbReference>
<dbReference type="EMBL" id="JABFAC010000013">
    <property type="protein sequence ID" value="MBA0632265.1"/>
    <property type="molecule type" value="Genomic_DNA"/>
</dbReference>
<dbReference type="InterPro" id="IPR044730">
    <property type="entry name" value="RNase_H-like_dom_plant"/>
</dbReference>
<accession>A0A7J8T2J7</accession>
<dbReference type="GO" id="GO:0003676">
    <property type="term" value="F:nucleic acid binding"/>
    <property type="evidence" value="ECO:0007669"/>
    <property type="project" value="InterPro"/>
</dbReference>
<evidence type="ECO:0000313" key="3">
    <source>
        <dbReference type="EMBL" id="MBA0632265.1"/>
    </source>
</evidence>
<dbReference type="Pfam" id="PF13456">
    <property type="entry name" value="RVT_3"/>
    <property type="match status" value="1"/>
</dbReference>
<sequence>MEAGTWILFRVWLSEDVIYKIISIPPPHPNSGADKGPQRMRFFLWLAFKQSLLTNSEHTMRGIGQRNSCTMCEHEFEDMAHVLHDCLAAKDDSGVSWSCLFGLIAWHIWKNRNLFIFQNISWPATEVAKVSISWARQFESYFSGYKSNVSNLNPVNIFDNTRVLLSIDDVVGILDGILILLNKGYRRTIIHTDNLEVVQALTDLGLEDLGITVLRRTQRIMKSEGQWKINHIPREQNSVADRLAKLSLNWKSTL</sequence>
<dbReference type="SUPFAM" id="SSF53098">
    <property type="entry name" value="Ribonuclease H-like"/>
    <property type="match status" value="1"/>
</dbReference>
<organism evidence="3 4">
    <name type="scientific">Gossypium davidsonii</name>
    <name type="common">Davidson's cotton</name>
    <name type="synonym">Gossypium klotzschianum subsp. davidsonii</name>
    <dbReference type="NCBI Taxonomy" id="34287"/>
    <lineage>
        <taxon>Eukaryota</taxon>
        <taxon>Viridiplantae</taxon>
        <taxon>Streptophyta</taxon>
        <taxon>Embryophyta</taxon>
        <taxon>Tracheophyta</taxon>
        <taxon>Spermatophyta</taxon>
        <taxon>Magnoliopsida</taxon>
        <taxon>eudicotyledons</taxon>
        <taxon>Gunneridae</taxon>
        <taxon>Pentapetalae</taxon>
        <taxon>rosids</taxon>
        <taxon>malvids</taxon>
        <taxon>Malvales</taxon>
        <taxon>Malvaceae</taxon>
        <taxon>Malvoideae</taxon>
        <taxon>Gossypium</taxon>
    </lineage>
</organism>
<dbReference type="Proteomes" id="UP000593561">
    <property type="component" value="Unassembled WGS sequence"/>
</dbReference>
<comment type="caution">
    <text evidence="3">The sequence shown here is derived from an EMBL/GenBank/DDBJ whole genome shotgun (WGS) entry which is preliminary data.</text>
</comment>
<reference evidence="3 4" key="1">
    <citation type="journal article" date="2019" name="Genome Biol. Evol.">
        <title>Insights into the evolution of the New World diploid cottons (Gossypium, subgenus Houzingenia) based on genome sequencing.</title>
        <authorList>
            <person name="Grover C.E."/>
            <person name="Arick M.A. 2nd"/>
            <person name="Thrash A."/>
            <person name="Conover J.L."/>
            <person name="Sanders W.S."/>
            <person name="Peterson D.G."/>
            <person name="Frelichowski J.E."/>
            <person name="Scheffler J.A."/>
            <person name="Scheffler B.E."/>
            <person name="Wendel J.F."/>
        </authorList>
    </citation>
    <scope>NUCLEOTIDE SEQUENCE [LARGE SCALE GENOMIC DNA]</scope>
    <source>
        <strain evidence="3">27</strain>
        <tissue evidence="3">Leaf</tissue>
    </source>
</reference>
<dbReference type="Pfam" id="PF13966">
    <property type="entry name" value="zf-RVT"/>
    <property type="match status" value="1"/>
</dbReference>
<feature type="domain" description="RNase H type-1" evidence="1">
    <location>
        <begin position="172"/>
        <end position="246"/>
    </location>
</feature>
<evidence type="ECO:0000259" key="1">
    <source>
        <dbReference type="Pfam" id="PF13456"/>
    </source>
</evidence>
<dbReference type="InterPro" id="IPR012337">
    <property type="entry name" value="RNaseH-like_sf"/>
</dbReference>
<gene>
    <name evidence="3" type="ORF">Godav_001046</name>
</gene>
<evidence type="ECO:0000259" key="2">
    <source>
        <dbReference type="Pfam" id="PF13966"/>
    </source>
</evidence>
<dbReference type="Gene3D" id="3.30.420.10">
    <property type="entry name" value="Ribonuclease H-like superfamily/Ribonuclease H"/>
    <property type="match status" value="1"/>
</dbReference>
<dbReference type="CDD" id="cd06222">
    <property type="entry name" value="RNase_H_like"/>
    <property type="match status" value="1"/>
</dbReference>